<dbReference type="Proteomes" id="UP001499854">
    <property type="component" value="Unassembled WGS sequence"/>
</dbReference>
<feature type="transmembrane region" description="Helical" evidence="8">
    <location>
        <begin position="280"/>
        <end position="303"/>
    </location>
</feature>
<keyword evidence="2" id="KW-0813">Transport</keyword>
<dbReference type="EMBL" id="BAAAQM010000070">
    <property type="protein sequence ID" value="GAA2000978.1"/>
    <property type="molecule type" value="Genomic_DNA"/>
</dbReference>
<sequence>MDPTREDSTLTTTTPKSEAEVEGRAAQAPPASVHSWFWRYWAGSSISRVGSAVTTVALPLAALGLAHASSFAVGAVTAASFAAWALIGLPAGVLVGRLPLRETQIAMDLVRAAALASVPVAWWVASVTVTQLVVVALVVGLASVVFDVGNSTMLPFLVGKEELTARNSLTSATEAVTTLAGPSLGGALVQAVGAAVSIVVDVFSYLISAFLLRDVPRPPRVAPADGPDRRTIRASIREGWQYLMREPIQRANLWYATAINFVCGALTALTPLFLVRTLSLTPAAVGAVMATEGVGSLLGASLTPRLTRRVGTGRAVVGAALALPLSCALLPIAGHGWGVAAFILGNAAFAATVVVASIVARTYRQVATPTELLPRVMATVRFVSWGVIPLGALAAGAVASWDGPRVALWGSAVAALAVPVAVLASPIRTRRDLAEA</sequence>
<keyword evidence="10" id="KW-1185">Reference proteome</keyword>
<reference evidence="10" key="1">
    <citation type="journal article" date="2019" name="Int. J. Syst. Evol. Microbiol.">
        <title>The Global Catalogue of Microorganisms (GCM) 10K type strain sequencing project: providing services to taxonomists for standard genome sequencing and annotation.</title>
        <authorList>
            <consortium name="The Broad Institute Genomics Platform"/>
            <consortium name="The Broad Institute Genome Sequencing Center for Infectious Disease"/>
            <person name="Wu L."/>
            <person name="Ma J."/>
        </authorList>
    </citation>
    <scope>NUCLEOTIDE SEQUENCE [LARGE SCALE GENOMIC DNA]</scope>
    <source>
        <strain evidence="10">JCM 16013</strain>
    </source>
</reference>
<proteinExistence type="predicted"/>
<dbReference type="SUPFAM" id="SSF103473">
    <property type="entry name" value="MFS general substrate transporter"/>
    <property type="match status" value="1"/>
</dbReference>
<evidence type="ECO:0000256" key="5">
    <source>
        <dbReference type="ARBA" id="ARBA00022989"/>
    </source>
</evidence>
<feature type="transmembrane region" description="Helical" evidence="8">
    <location>
        <begin position="339"/>
        <end position="361"/>
    </location>
</feature>
<dbReference type="InterPro" id="IPR010290">
    <property type="entry name" value="TM_effector"/>
</dbReference>
<dbReference type="PANTHER" id="PTHR23513:SF6">
    <property type="entry name" value="MAJOR FACILITATOR SUPERFAMILY ASSOCIATED DOMAIN-CONTAINING PROTEIN"/>
    <property type="match status" value="1"/>
</dbReference>
<keyword evidence="6 8" id="KW-0472">Membrane</keyword>
<keyword evidence="4 8" id="KW-0812">Transmembrane</keyword>
<accession>A0ABP5ELE4</accession>
<feature type="transmembrane region" description="Helical" evidence="8">
    <location>
        <begin position="187"/>
        <end position="212"/>
    </location>
</feature>
<evidence type="ECO:0000256" key="1">
    <source>
        <dbReference type="ARBA" id="ARBA00004651"/>
    </source>
</evidence>
<dbReference type="Gene3D" id="1.20.1250.20">
    <property type="entry name" value="MFS general substrate transporter like domains"/>
    <property type="match status" value="1"/>
</dbReference>
<feature type="transmembrane region" description="Helical" evidence="8">
    <location>
        <begin position="315"/>
        <end position="333"/>
    </location>
</feature>
<evidence type="ECO:0000256" key="8">
    <source>
        <dbReference type="SAM" id="Phobius"/>
    </source>
</evidence>
<evidence type="ECO:0000256" key="4">
    <source>
        <dbReference type="ARBA" id="ARBA00022692"/>
    </source>
</evidence>
<feature type="region of interest" description="Disordered" evidence="7">
    <location>
        <begin position="1"/>
        <end position="27"/>
    </location>
</feature>
<keyword evidence="5 8" id="KW-1133">Transmembrane helix</keyword>
<evidence type="ECO:0000313" key="9">
    <source>
        <dbReference type="EMBL" id="GAA2000978.1"/>
    </source>
</evidence>
<dbReference type="Pfam" id="PF05977">
    <property type="entry name" value="MFS_3"/>
    <property type="match status" value="1"/>
</dbReference>
<feature type="transmembrane region" description="Helical" evidence="8">
    <location>
        <begin position="407"/>
        <end position="427"/>
    </location>
</feature>
<feature type="transmembrane region" description="Helical" evidence="8">
    <location>
        <begin position="81"/>
        <end position="100"/>
    </location>
</feature>
<evidence type="ECO:0000256" key="3">
    <source>
        <dbReference type="ARBA" id="ARBA00022475"/>
    </source>
</evidence>
<protein>
    <submittedName>
        <fullName evidence="9">MFS transporter</fullName>
    </submittedName>
</protein>
<dbReference type="CDD" id="cd06173">
    <property type="entry name" value="MFS_MefA_like"/>
    <property type="match status" value="1"/>
</dbReference>
<evidence type="ECO:0000256" key="7">
    <source>
        <dbReference type="SAM" id="MobiDB-lite"/>
    </source>
</evidence>
<gene>
    <name evidence="9" type="ORF">GCM10009838_78310</name>
</gene>
<feature type="transmembrane region" description="Helical" evidence="8">
    <location>
        <begin position="253"/>
        <end position="274"/>
    </location>
</feature>
<dbReference type="InterPro" id="IPR036259">
    <property type="entry name" value="MFS_trans_sf"/>
</dbReference>
<dbReference type="PANTHER" id="PTHR23513">
    <property type="entry name" value="INTEGRAL MEMBRANE EFFLUX PROTEIN-RELATED"/>
    <property type="match status" value="1"/>
</dbReference>
<feature type="transmembrane region" description="Helical" evidence="8">
    <location>
        <begin position="382"/>
        <end position="401"/>
    </location>
</feature>
<evidence type="ECO:0000313" key="10">
    <source>
        <dbReference type="Proteomes" id="UP001499854"/>
    </source>
</evidence>
<evidence type="ECO:0000256" key="6">
    <source>
        <dbReference type="ARBA" id="ARBA00023136"/>
    </source>
</evidence>
<feature type="transmembrane region" description="Helical" evidence="8">
    <location>
        <begin position="49"/>
        <end position="69"/>
    </location>
</feature>
<keyword evidence="3" id="KW-1003">Cell membrane</keyword>
<name>A0ABP5ELE4_9ACTN</name>
<feature type="transmembrane region" description="Helical" evidence="8">
    <location>
        <begin position="120"/>
        <end position="146"/>
    </location>
</feature>
<organism evidence="9 10">
    <name type="scientific">Catenulispora subtropica</name>
    <dbReference type="NCBI Taxonomy" id="450798"/>
    <lineage>
        <taxon>Bacteria</taxon>
        <taxon>Bacillati</taxon>
        <taxon>Actinomycetota</taxon>
        <taxon>Actinomycetes</taxon>
        <taxon>Catenulisporales</taxon>
        <taxon>Catenulisporaceae</taxon>
        <taxon>Catenulispora</taxon>
    </lineage>
</organism>
<comment type="subcellular location">
    <subcellularLocation>
        <location evidence="1">Cell membrane</location>
        <topology evidence="1">Multi-pass membrane protein</topology>
    </subcellularLocation>
</comment>
<evidence type="ECO:0000256" key="2">
    <source>
        <dbReference type="ARBA" id="ARBA00022448"/>
    </source>
</evidence>
<comment type="caution">
    <text evidence="9">The sequence shown here is derived from an EMBL/GenBank/DDBJ whole genome shotgun (WGS) entry which is preliminary data.</text>
</comment>